<dbReference type="STRING" id="1036808.A0A0C3CXK7"/>
<organism evidence="4 5">
    <name type="scientific">Scleroderma citrinum Foug A</name>
    <dbReference type="NCBI Taxonomy" id="1036808"/>
    <lineage>
        <taxon>Eukaryota</taxon>
        <taxon>Fungi</taxon>
        <taxon>Dikarya</taxon>
        <taxon>Basidiomycota</taxon>
        <taxon>Agaricomycotina</taxon>
        <taxon>Agaricomycetes</taxon>
        <taxon>Agaricomycetidae</taxon>
        <taxon>Boletales</taxon>
        <taxon>Sclerodermatineae</taxon>
        <taxon>Sclerodermataceae</taxon>
        <taxon>Scleroderma</taxon>
    </lineage>
</organism>
<dbReference type="InterPro" id="IPR036412">
    <property type="entry name" value="HAD-like_sf"/>
</dbReference>
<dbReference type="Pfam" id="PF03031">
    <property type="entry name" value="NIF"/>
    <property type="match status" value="1"/>
</dbReference>
<dbReference type="EMBL" id="KN822184">
    <property type="protein sequence ID" value="KIM53305.1"/>
    <property type="molecule type" value="Genomic_DNA"/>
</dbReference>
<accession>A0A0C3CXK7</accession>
<dbReference type="HOGENOM" id="CLU_018875_2_1_1"/>
<feature type="region of interest" description="Disordered" evidence="2">
    <location>
        <begin position="328"/>
        <end position="382"/>
    </location>
</feature>
<keyword evidence="1" id="KW-0653">Protein transport</keyword>
<comment type="function">
    <text evidence="1">Essential component of the TIM23 complex, a complex that mediates the translocation of transit peptide-containing proteins across the mitochondrial inner membrane.</text>
</comment>
<reference evidence="4 5" key="1">
    <citation type="submission" date="2014-04" db="EMBL/GenBank/DDBJ databases">
        <authorList>
            <consortium name="DOE Joint Genome Institute"/>
            <person name="Kuo A."/>
            <person name="Kohler A."/>
            <person name="Nagy L.G."/>
            <person name="Floudas D."/>
            <person name="Copeland A."/>
            <person name="Barry K.W."/>
            <person name="Cichocki N."/>
            <person name="Veneault-Fourrey C."/>
            <person name="LaButti K."/>
            <person name="Lindquist E.A."/>
            <person name="Lipzen A."/>
            <person name="Lundell T."/>
            <person name="Morin E."/>
            <person name="Murat C."/>
            <person name="Sun H."/>
            <person name="Tunlid A."/>
            <person name="Henrissat B."/>
            <person name="Grigoriev I.V."/>
            <person name="Hibbett D.S."/>
            <person name="Martin F."/>
            <person name="Nordberg H.P."/>
            <person name="Cantor M.N."/>
            <person name="Hua S.X."/>
        </authorList>
    </citation>
    <scope>NUCLEOTIDE SEQUENCE [LARGE SCALE GENOMIC DNA]</scope>
    <source>
        <strain evidence="4 5">Foug A</strain>
    </source>
</reference>
<name>A0A0C3CXK7_9AGAM</name>
<feature type="domain" description="FCP1 homology" evidence="3">
    <location>
        <begin position="34"/>
        <end position="243"/>
    </location>
</feature>
<dbReference type="SUPFAM" id="SSF56784">
    <property type="entry name" value="HAD-like"/>
    <property type="match status" value="1"/>
</dbReference>
<evidence type="ECO:0000313" key="4">
    <source>
        <dbReference type="EMBL" id="KIM53305.1"/>
    </source>
</evidence>
<evidence type="ECO:0000256" key="1">
    <source>
        <dbReference type="RuleBase" id="RU365079"/>
    </source>
</evidence>
<feature type="region of interest" description="Disordered" evidence="2">
    <location>
        <begin position="231"/>
        <end position="288"/>
    </location>
</feature>
<keyword evidence="1" id="KW-0813">Transport</keyword>
<dbReference type="InterPro" id="IPR050365">
    <property type="entry name" value="TIM50"/>
</dbReference>
<dbReference type="PANTHER" id="PTHR12210">
    <property type="entry name" value="DULLARD PROTEIN PHOSPHATASE"/>
    <property type="match status" value="1"/>
</dbReference>
<dbReference type="InParanoid" id="A0A0C3CXK7"/>
<reference evidence="5" key="2">
    <citation type="submission" date="2015-01" db="EMBL/GenBank/DDBJ databases">
        <title>Evolutionary Origins and Diversification of the Mycorrhizal Mutualists.</title>
        <authorList>
            <consortium name="DOE Joint Genome Institute"/>
            <consortium name="Mycorrhizal Genomics Consortium"/>
            <person name="Kohler A."/>
            <person name="Kuo A."/>
            <person name="Nagy L.G."/>
            <person name="Floudas D."/>
            <person name="Copeland A."/>
            <person name="Barry K.W."/>
            <person name="Cichocki N."/>
            <person name="Veneault-Fourrey C."/>
            <person name="LaButti K."/>
            <person name="Lindquist E.A."/>
            <person name="Lipzen A."/>
            <person name="Lundell T."/>
            <person name="Morin E."/>
            <person name="Murat C."/>
            <person name="Riley R."/>
            <person name="Ohm R."/>
            <person name="Sun H."/>
            <person name="Tunlid A."/>
            <person name="Henrissat B."/>
            <person name="Grigoriev I.V."/>
            <person name="Hibbett D.S."/>
            <person name="Martin F."/>
        </authorList>
    </citation>
    <scope>NUCLEOTIDE SEQUENCE [LARGE SCALE GENOMIC DNA]</scope>
    <source>
        <strain evidence="5">Foug A</strain>
    </source>
</reference>
<protein>
    <recommendedName>
        <fullName evidence="1">Mitochondrial import inner membrane translocase subunit TIM50</fullName>
    </recommendedName>
</protein>
<evidence type="ECO:0000256" key="2">
    <source>
        <dbReference type="SAM" id="MobiDB-lite"/>
    </source>
</evidence>
<dbReference type="Proteomes" id="UP000053989">
    <property type="component" value="Unassembled WGS sequence"/>
</dbReference>
<dbReference type="OrthoDB" id="1711508at2759"/>
<sequence>MSPRPSPHRLVESPKPDPAYIALAEQSSIPSCNPATSRKLLVLDLNGTLLFRAARSHRRGHTYHGEGSAFAAPRLRTVYPRPYIPAFRAYLFAPETRAWLDTMVWSSAQPHSVEDMVSRAFADHANELVAVWDRKSLGLTQEQYHKKTMTTKDLSKPWKLLPLGLNPTQIEASTSDLSRKVTDVAMDTGTPNSIAHSALTTLLLDDSPHKAALQPHNHVCIPEYDSTRRHSDLASLASKSSDRPATKKGKKKDTQKEPQEMAVPPLRPYTSDPSVSEAPGMALADTPQSAEEPFDVTLLAVVGILDEVKHQSNVAAWIRAGGLWGSEGDAGRPGTPLDLSKKEGKKRRAKENYPGDEALGNLEISGDGAGNEGLSVGSDACTTSEPAVTATVSEESLSSIWFNDPTTVSYWVARGRKALRELGIEADHGVIA</sequence>
<evidence type="ECO:0000313" key="5">
    <source>
        <dbReference type="Proteomes" id="UP000053989"/>
    </source>
</evidence>
<comment type="similarity">
    <text evidence="1">Belongs to the TIM50 family.</text>
</comment>
<dbReference type="InterPro" id="IPR004274">
    <property type="entry name" value="FCP1_dom"/>
</dbReference>
<comment type="subcellular location">
    <subcellularLocation>
        <location evidence="1">Mitochondrion inner membrane</location>
        <topology evidence="1">Single-pass membrane protein</topology>
    </subcellularLocation>
</comment>
<keyword evidence="5" id="KW-1185">Reference proteome</keyword>
<evidence type="ECO:0000259" key="3">
    <source>
        <dbReference type="PROSITE" id="PS50969"/>
    </source>
</evidence>
<dbReference type="GO" id="GO:0015031">
    <property type="term" value="P:protein transport"/>
    <property type="evidence" value="ECO:0007669"/>
    <property type="project" value="UniProtKB-KW"/>
</dbReference>
<dbReference type="GO" id="GO:0005744">
    <property type="term" value="C:TIM23 mitochondrial import inner membrane translocase complex"/>
    <property type="evidence" value="ECO:0007669"/>
    <property type="project" value="UniProtKB-UniRule"/>
</dbReference>
<comment type="subunit">
    <text evidence="1">Component of the TIM23 complex.</text>
</comment>
<dbReference type="AlphaFoldDB" id="A0A0C3CXK7"/>
<keyword evidence="1" id="KW-0496">Mitochondrion</keyword>
<dbReference type="Gene3D" id="3.40.50.1000">
    <property type="entry name" value="HAD superfamily/HAD-like"/>
    <property type="match status" value="1"/>
</dbReference>
<proteinExistence type="inferred from homology"/>
<dbReference type="SMART" id="SM00577">
    <property type="entry name" value="CPDc"/>
    <property type="match status" value="1"/>
</dbReference>
<dbReference type="InterPro" id="IPR023214">
    <property type="entry name" value="HAD_sf"/>
</dbReference>
<gene>
    <name evidence="4" type="ORF">SCLCIDRAFT_139237</name>
</gene>
<keyword evidence="1" id="KW-0809">Transit peptide</keyword>
<keyword evidence="1" id="KW-0811">Translocation</keyword>
<dbReference type="PROSITE" id="PS50969">
    <property type="entry name" value="FCP1"/>
    <property type="match status" value="1"/>
</dbReference>